<keyword evidence="1" id="KW-1133">Transmembrane helix</keyword>
<evidence type="ECO:0000313" key="2">
    <source>
        <dbReference type="EMBL" id="WAI00221.1"/>
    </source>
</evidence>
<reference evidence="2" key="1">
    <citation type="submission" date="2022-11" db="EMBL/GenBank/DDBJ databases">
        <title>Complete genome sequence of Methanogenium organophilum DSM 3596.</title>
        <authorList>
            <person name="Chen S.-C."/>
            <person name="Lai S.-J."/>
            <person name="You Y.-T."/>
        </authorList>
    </citation>
    <scope>NUCLEOTIDE SEQUENCE</scope>
    <source>
        <strain evidence="2">DSM 3596</strain>
    </source>
</reference>
<dbReference type="AlphaFoldDB" id="A0A9X9T7A4"/>
<dbReference type="GeneID" id="76834874"/>
<evidence type="ECO:0000313" key="3">
    <source>
        <dbReference type="Proteomes" id="UP001163096"/>
    </source>
</evidence>
<gene>
    <name evidence="2" type="ORF">OU421_07190</name>
</gene>
<keyword evidence="3" id="KW-1185">Reference proteome</keyword>
<keyword evidence="1" id="KW-0812">Transmembrane</keyword>
<organism evidence="2 3">
    <name type="scientific">Methanogenium organophilum</name>
    <dbReference type="NCBI Taxonomy" id="2199"/>
    <lineage>
        <taxon>Archaea</taxon>
        <taxon>Methanobacteriati</taxon>
        <taxon>Methanobacteriota</taxon>
        <taxon>Stenosarchaea group</taxon>
        <taxon>Methanomicrobia</taxon>
        <taxon>Methanomicrobiales</taxon>
        <taxon>Methanomicrobiaceae</taxon>
        <taxon>Methanogenium</taxon>
    </lineage>
</organism>
<dbReference type="EMBL" id="CP113361">
    <property type="protein sequence ID" value="WAI00221.1"/>
    <property type="molecule type" value="Genomic_DNA"/>
</dbReference>
<name>A0A9X9T7A4_METOG</name>
<dbReference type="RefSeq" id="WP_268185394.1">
    <property type="nucleotide sequence ID" value="NZ_CP113361.1"/>
</dbReference>
<proteinExistence type="predicted"/>
<keyword evidence="1" id="KW-0472">Membrane</keyword>
<evidence type="ECO:0000256" key="1">
    <source>
        <dbReference type="SAM" id="Phobius"/>
    </source>
</evidence>
<protein>
    <submittedName>
        <fullName evidence="2">Uncharacterized protein</fullName>
    </submittedName>
</protein>
<dbReference type="Proteomes" id="UP001163096">
    <property type="component" value="Chromosome"/>
</dbReference>
<dbReference type="KEGG" id="mou:OU421_07190"/>
<sequence>MASINITKILLVVVVGTIAIFLFGTFFGLAWINSNPGQYSYTITTEGLSQYQGGLVTDVIVPIPMRDGELVFPEEELQNQQFGSWKSVIVETPYGKMLAFQSVGEDLTDIDATFFRRYDPGELTVTDISEESLSPLICKNCDGFPEYVSVIYLPDELAPLSPDAPDIVINLKADVSEGLNHSILGETFRVTVHESIPPEIRGEINVSVVITRYEDGIWIPYI</sequence>
<feature type="transmembrane region" description="Helical" evidence="1">
    <location>
        <begin position="9"/>
        <end position="32"/>
    </location>
</feature>
<accession>A0A9X9T7A4</accession>